<dbReference type="GO" id="GO:0005829">
    <property type="term" value="C:cytosol"/>
    <property type="evidence" value="ECO:0007669"/>
    <property type="project" value="TreeGrafter"/>
</dbReference>
<proteinExistence type="predicted"/>
<dbReference type="CDD" id="cd01169">
    <property type="entry name" value="HMPP_kinase"/>
    <property type="match status" value="1"/>
</dbReference>
<evidence type="ECO:0000256" key="1">
    <source>
        <dbReference type="ARBA" id="ARBA00004948"/>
    </source>
</evidence>
<dbReference type="GO" id="GO:0008972">
    <property type="term" value="F:phosphomethylpyrimidine kinase activity"/>
    <property type="evidence" value="ECO:0007669"/>
    <property type="project" value="InterPro"/>
</dbReference>
<dbReference type="KEGG" id="tje:TJEJU_3388"/>
<dbReference type="OrthoDB" id="9810880at2"/>
<dbReference type="RefSeq" id="WP_095073986.1">
    <property type="nucleotide sequence ID" value="NZ_LT899436.1"/>
</dbReference>
<feature type="domain" description="Pyridoxamine kinase/Phosphomethylpyrimidine kinase" evidence="3">
    <location>
        <begin position="14"/>
        <end position="242"/>
    </location>
</feature>
<dbReference type="PANTHER" id="PTHR20858:SF17">
    <property type="entry name" value="HYDROXYMETHYLPYRIMIDINE_PHOSPHOMETHYLPYRIMIDINE KINASE THI20-RELATED"/>
    <property type="match status" value="1"/>
</dbReference>
<name>A0A238UEM9_9FLAO</name>
<protein>
    <recommendedName>
        <fullName evidence="2">hydroxymethylpyrimidine kinase</fullName>
        <ecNumber evidence="2">2.7.1.49</ecNumber>
    </recommendedName>
</protein>
<dbReference type="Proteomes" id="UP000215214">
    <property type="component" value="Chromosome TJEJU"/>
</dbReference>
<evidence type="ECO:0000256" key="2">
    <source>
        <dbReference type="ARBA" id="ARBA00012135"/>
    </source>
</evidence>
<dbReference type="AlphaFoldDB" id="A0A238UEM9"/>
<dbReference type="SUPFAM" id="SSF53613">
    <property type="entry name" value="Ribokinase-like"/>
    <property type="match status" value="1"/>
</dbReference>
<keyword evidence="4" id="KW-0418">Kinase</keyword>
<comment type="pathway">
    <text evidence="1">Cofactor biosynthesis; thiamine diphosphate biosynthesis.</text>
</comment>
<dbReference type="Gene3D" id="3.40.1190.20">
    <property type="match status" value="1"/>
</dbReference>
<dbReference type="InterPro" id="IPR029056">
    <property type="entry name" value="Ribokinase-like"/>
</dbReference>
<dbReference type="EC" id="2.7.1.49" evidence="2"/>
<organism evidence="4 5">
    <name type="scientific">Tenacibaculum jejuense</name>
    <dbReference type="NCBI Taxonomy" id="584609"/>
    <lineage>
        <taxon>Bacteria</taxon>
        <taxon>Pseudomonadati</taxon>
        <taxon>Bacteroidota</taxon>
        <taxon>Flavobacteriia</taxon>
        <taxon>Flavobacteriales</taxon>
        <taxon>Flavobacteriaceae</taxon>
        <taxon>Tenacibaculum</taxon>
    </lineage>
</organism>
<sequence length="250" mass="28430">MKQRPYILTIAGFDPSNGAGLTADVKTFEQLKCYGLSVCTANTIQNDKEFLKCDWIDIETILEQIQVLFDRFSIATVKIGIVEDWQKLSKIIDTVLQLNPDTKIVLDPILKSSTGFVFQNDFSESDFDKILDKIYLITPNYQEIQNLYQDKTIEETIHHIQSKTHVFLKGGHRPEKIGVDYLYTNEGKIHPFNPKKGIKIFEKHGSGCVLSSAIASYIALKYPLVKSCFKGKRYIEKVLSSNKTLLGFHS</sequence>
<reference evidence="4 5" key="1">
    <citation type="submission" date="2017-07" db="EMBL/GenBank/DDBJ databases">
        <authorList>
            <person name="Sun Z.S."/>
            <person name="Albrecht U."/>
            <person name="Echele G."/>
            <person name="Lee C.C."/>
        </authorList>
    </citation>
    <scope>NUCLEOTIDE SEQUENCE [LARGE SCALE GENOMIC DNA]</scope>
    <source>
        <strain evidence="5">type strain: KCTC 22618</strain>
    </source>
</reference>
<dbReference type="InterPro" id="IPR013749">
    <property type="entry name" value="PM/HMP-P_kinase-1"/>
</dbReference>
<keyword evidence="4" id="KW-0808">Transferase</keyword>
<dbReference type="PANTHER" id="PTHR20858">
    <property type="entry name" value="PHOSPHOMETHYLPYRIMIDINE KINASE"/>
    <property type="match status" value="1"/>
</dbReference>
<evidence type="ECO:0000313" key="4">
    <source>
        <dbReference type="EMBL" id="SNR17038.1"/>
    </source>
</evidence>
<keyword evidence="5" id="KW-1185">Reference proteome</keyword>
<dbReference type="EMBL" id="LT899436">
    <property type="protein sequence ID" value="SNR17038.1"/>
    <property type="molecule type" value="Genomic_DNA"/>
</dbReference>
<dbReference type="InterPro" id="IPR004399">
    <property type="entry name" value="HMP/HMP-P_kinase_dom"/>
</dbReference>
<evidence type="ECO:0000259" key="3">
    <source>
        <dbReference type="Pfam" id="PF08543"/>
    </source>
</evidence>
<evidence type="ECO:0000313" key="5">
    <source>
        <dbReference type="Proteomes" id="UP000215214"/>
    </source>
</evidence>
<gene>
    <name evidence="4" type="ORF">TJEJU_3388</name>
</gene>
<dbReference type="GO" id="GO:0008902">
    <property type="term" value="F:hydroxymethylpyrimidine kinase activity"/>
    <property type="evidence" value="ECO:0007669"/>
    <property type="project" value="UniProtKB-EC"/>
</dbReference>
<dbReference type="GO" id="GO:0009228">
    <property type="term" value="P:thiamine biosynthetic process"/>
    <property type="evidence" value="ECO:0007669"/>
    <property type="project" value="InterPro"/>
</dbReference>
<dbReference type="Pfam" id="PF08543">
    <property type="entry name" value="Phos_pyr_kin"/>
    <property type="match status" value="1"/>
</dbReference>
<accession>A0A238UEM9</accession>